<evidence type="ECO:0000313" key="3">
    <source>
        <dbReference type="EMBL" id="SFD06123.1"/>
    </source>
</evidence>
<dbReference type="RefSeq" id="WP_093362273.1">
    <property type="nucleotide sequence ID" value="NZ_FOLG01000014.1"/>
</dbReference>
<organism evidence="3 4">
    <name type="scientific">Tropicimonas isoalkanivorans</name>
    <dbReference type="NCBI Taxonomy" id="441112"/>
    <lineage>
        <taxon>Bacteria</taxon>
        <taxon>Pseudomonadati</taxon>
        <taxon>Pseudomonadota</taxon>
        <taxon>Alphaproteobacteria</taxon>
        <taxon>Rhodobacterales</taxon>
        <taxon>Roseobacteraceae</taxon>
        <taxon>Tropicimonas</taxon>
    </lineage>
</organism>
<feature type="transmembrane region" description="Helical" evidence="1">
    <location>
        <begin position="182"/>
        <end position="200"/>
    </location>
</feature>
<dbReference type="Proteomes" id="UP000198728">
    <property type="component" value="Unassembled WGS sequence"/>
</dbReference>
<dbReference type="OrthoDB" id="529444at2"/>
<feature type="domain" description="DUF5671" evidence="2">
    <location>
        <begin position="65"/>
        <end position="199"/>
    </location>
</feature>
<evidence type="ECO:0000256" key="1">
    <source>
        <dbReference type="SAM" id="Phobius"/>
    </source>
</evidence>
<proteinExistence type="predicted"/>
<keyword evidence="1" id="KW-0472">Membrane</keyword>
<feature type="transmembrane region" description="Helical" evidence="1">
    <location>
        <begin position="149"/>
        <end position="176"/>
    </location>
</feature>
<keyword evidence="1" id="KW-1133">Transmembrane helix</keyword>
<dbReference type="InterPro" id="IPR043728">
    <property type="entry name" value="DUF5671"/>
</dbReference>
<dbReference type="STRING" id="441112.SAMN04488094_11459"/>
<dbReference type="Pfam" id="PF18920">
    <property type="entry name" value="DUF5671"/>
    <property type="match status" value="1"/>
</dbReference>
<protein>
    <recommendedName>
        <fullName evidence="2">DUF5671 domain-containing protein</fullName>
    </recommendedName>
</protein>
<evidence type="ECO:0000313" key="4">
    <source>
        <dbReference type="Proteomes" id="UP000198728"/>
    </source>
</evidence>
<gene>
    <name evidence="3" type="ORF">SAMN04488094_11459</name>
</gene>
<feature type="transmembrane region" description="Helical" evidence="1">
    <location>
        <begin position="110"/>
        <end position="128"/>
    </location>
</feature>
<dbReference type="AlphaFoldDB" id="A0A1I1PGH1"/>
<sequence length="211" mass="23008">MRASDQLSEFVGTALASGHDRQTIAAELRTAGWSESEIDTALHAWADSAFVPPVPRPRTVVSAREAFVYGLLFAALLVVCVNVTILGFDLIDRWLPDVTDGDGTRSLTSMRWSIAYLVVFFPVFLVISQRVETGAQADRSRRRSAVRKWFGYITLFLAVIVLLGDTVALIFALLNGDLTSRFVAKTALVAATAGLVLLYLRGVTSETEDAP</sequence>
<name>A0A1I1PGH1_9RHOB</name>
<reference evidence="3 4" key="1">
    <citation type="submission" date="2016-10" db="EMBL/GenBank/DDBJ databases">
        <authorList>
            <person name="de Groot N.N."/>
        </authorList>
    </citation>
    <scope>NUCLEOTIDE SEQUENCE [LARGE SCALE GENOMIC DNA]</scope>
    <source>
        <strain evidence="3 4">DSM 19548</strain>
    </source>
</reference>
<keyword evidence="1" id="KW-0812">Transmembrane</keyword>
<evidence type="ECO:0000259" key="2">
    <source>
        <dbReference type="Pfam" id="PF18920"/>
    </source>
</evidence>
<keyword evidence="4" id="KW-1185">Reference proteome</keyword>
<feature type="transmembrane region" description="Helical" evidence="1">
    <location>
        <begin position="66"/>
        <end position="90"/>
    </location>
</feature>
<dbReference type="EMBL" id="FOLG01000014">
    <property type="protein sequence ID" value="SFD06123.1"/>
    <property type="molecule type" value="Genomic_DNA"/>
</dbReference>
<accession>A0A1I1PGH1</accession>